<name>A0A1J1JBE2_9DIPT</name>
<dbReference type="STRING" id="568069.A0A1J1JBE2"/>
<evidence type="ECO:0000313" key="7">
    <source>
        <dbReference type="Proteomes" id="UP000183832"/>
    </source>
</evidence>
<accession>A0A1J1JBE2</accession>
<dbReference type="InterPro" id="IPR000014">
    <property type="entry name" value="PAS"/>
</dbReference>
<dbReference type="GO" id="GO:0005829">
    <property type="term" value="C:cytosol"/>
    <property type="evidence" value="ECO:0007669"/>
    <property type="project" value="TreeGrafter"/>
</dbReference>
<dbReference type="Gene3D" id="1.10.510.10">
    <property type="entry name" value="Transferase(Phosphotransferase) domain 1"/>
    <property type="match status" value="1"/>
</dbReference>
<dbReference type="SUPFAM" id="SSF55785">
    <property type="entry name" value="PYP-like sensor domain (PAS domain)"/>
    <property type="match status" value="2"/>
</dbReference>
<keyword evidence="2 3" id="KW-0067">ATP-binding</keyword>
<dbReference type="CDD" id="cd00130">
    <property type="entry name" value="PAS"/>
    <property type="match status" value="2"/>
</dbReference>
<dbReference type="FunFam" id="3.30.450.20:FF:000059">
    <property type="entry name" value="PAS domain containing serine/threonine kinase"/>
    <property type="match status" value="1"/>
</dbReference>
<dbReference type="EMBL" id="CVRI01000075">
    <property type="protein sequence ID" value="CRL08377.1"/>
    <property type="molecule type" value="Genomic_DNA"/>
</dbReference>
<dbReference type="InterPro" id="IPR011009">
    <property type="entry name" value="Kinase-like_dom_sf"/>
</dbReference>
<gene>
    <name evidence="6" type="primary">threonine-protein kinase</name>
    <name evidence="6" type="ORF">CLUMA_CG021364</name>
</gene>
<dbReference type="PROSITE" id="PS50011">
    <property type="entry name" value="PROTEIN_KINASE_DOM"/>
    <property type="match status" value="1"/>
</dbReference>
<feature type="compositionally biased region" description="Low complexity" evidence="4">
    <location>
        <begin position="1035"/>
        <end position="1051"/>
    </location>
</feature>
<dbReference type="GO" id="GO:0005524">
    <property type="term" value="F:ATP binding"/>
    <property type="evidence" value="ECO:0007669"/>
    <property type="project" value="UniProtKB-UniRule"/>
</dbReference>
<dbReference type="InterPro" id="IPR017441">
    <property type="entry name" value="Protein_kinase_ATP_BS"/>
</dbReference>
<dbReference type="FunFam" id="3.30.200.20:FF:000314">
    <property type="entry name" value="Serine/threonine protein kinase"/>
    <property type="match status" value="1"/>
</dbReference>
<sequence length="1085" mass="121818">MDIERIEKHFKTVQFTSWKSLPQNSSFYDKKHESKSFERNQSFPKVHQHHHNEIISEAVVNNNLKKRMDKIRVDGFNGLRFTPIRKSKGCFTGSSYSGSILNPKSGINPNKAVFTIDSKTSNILIVNKNACDLLGYQSRELCDSGVKFSNLLACKNKIHVSALAENQFNSEDGTMILLSGKVVEMIHKNGAKLPVSLWIRQIDGHDGRCLAVAEPVERRVAQINVDSHGIVINGDNEALMLFQLDSLETFIGMDVTLLIPAIQLPTEPIENHLIPKNLRKQRATGKTQDGVSFPLCLMISTDESINEPVDSLTAPSYTITIWVYSNLSGLIVIDENSIIESCNHHFSTLMFGYSQSRIIGQNIFKLIPNFGQEFEYIDARSQRSPSIENEESETETDHVLLNDPFVIGTVLNSKKDPFKICLDFTSPRNSIRSPDVSLIKLSNLSNTENDKNVMNLVNGDVSDEQELLTPVNEMGHVQLNDSTSTQDEIVSNKSQQYDNSTHTTSNLESTPKGIKTSTVTTTILDGDCQKSLITSTPDIGKRLSIGTQNNAAGIQQFNYNYADGKYKGEAVHSDGNIIDIVYTIYKHTLPSTNNTIYLVWICRDPDEYRNEDPDEEKQFNLTLTLNSIENSLGNATVKTGTAASSVCVSNAASSIMMTSAGTIGTSTLANITSVSRPNSLSIVSQCEDEQISGEYAKNYTTLKQIGKGAYGYVKMAYRNTDRLLVISKFILKEKLCSNFMITTEDKKEIPMEIYLLKRVKHPNIVNVLDVYENEKFFQLIMEKHGSGMDLFEFIDRRPLMDEKLGCFIFRQIAKAVDYLHSLKILHRDIKDENIIIDQNFHIKLIDFGSATFMEDGKMFSTFYGTTEYCSPEVLAGNKYHGPELEVWSLGVTLFVLMFFENPFLDMEDTLRADLMIPQDVTVDLEDLLFRMLDKDPKTRLSMKELLAHEWIVQEITNNFDFASIVPCDEHEAHPDIYYSGQVFSSATALSTSHDSLSLADDESICEDIDDVNFDGDGTSTSNSLLKVSQNFNDNNSSDDIQNISNRSSINRSKTETSSKVALKGTDEDTLWESHYCSRSDAFEDN</sequence>
<dbReference type="InterPro" id="IPR008271">
    <property type="entry name" value="Ser/Thr_kinase_AS"/>
</dbReference>
<keyword evidence="1 3" id="KW-0547">Nucleotide-binding</keyword>
<dbReference type="Proteomes" id="UP000183832">
    <property type="component" value="Unassembled WGS sequence"/>
</dbReference>
<proteinExistence type="predicted"/>
<feature type="region of interest" description="Disordered" evidence="4">
    <location>
        <begin position="1035"/>
        <end position="1062"/>
    </location>
</feature>
<evidence type="ECO:0000256" key="1">
    <source>
        <dbReference type="ARBA" id="ARBA00022741"/>
    </source>
</evidence>
<dbReference type="PROSITE" id="PS00107">
    <property type="entry name" value="PROTEIN_KINASE_ATP"/>
    <property type="match status" value="1"/>
</dbReference>
<dbReference type="Pfam" id="PF00069">
    <property type="entry name" value="Pkinase"/>
    <property type="match status" value="1"/>
</dbReference>
<dbReference type="SUPFAM" id="SSF56112">
    <property type="entry name" value="Protein kinase-like (PK-like)"/>
    <property type="match status" value="1"/>
</dbReference>
<dbReference type="GO" id="GO:0045719">
    <property type="term" value="P:negative regulation of glycogen biosynthetic process"/>
    <property type="evidence" value="ECO:0007669"/>
    <property type="project" value="TreeGrafter"/>
</dbReference>
<evidence type="ECO:0000256" key="2">
    <source>
        <dbReference type="ARBA" id="ARBA00022840"/>
    </source>
</evidence>
<evidence type="ECO:0000259" key="5">
    <source>
        <dbReference type="PROSITE" id="PS50011"/>
    </source>
</evidence>
<evidence type="ECO:0000256" key="4">
    <source>
        <dbReference type="SAM" id="MobiDB-lite"/>
    </source>
</evidence>
<feature type="domain" description="Protein kinase" evidence="5">
    <location>
        <begin position="699"/>
        <end position="951"/>
    </location>
</feature>
<keyword evidence="7" id="KW-1185">Reference proteome</keyword>
<evidence type="ECO:0000313" key="6">
    <source>
        <dbReference type="EMBL" id="CRL08377.1"/>
    </source>
</evidence>
<dbReference type="GO" id="GO:0004674">
    <property type="term" value="F:protein serine/threonine kinase activity"/>
    <property type="evidence" value="ECO:0007669"/>
    <property type="project" value="TreeGrafter"/>
</dbReference>
<dbReference type="SMART" id="SM00220">
    <property type="entry name" value="S_TKc"/>
    <property type="match status" value="1"/>
</dbReference>
<feature type="region of interest" description="Disordered" evidence="4">
    <location>
        <begin position="492"/>
        <end position="513"/>
    </location>
</feature>
<dbReference type="FunFam" id="1.10.510.10:FF:000351">
    <property type="entry name" value="PAS domain-containing serine/threonine-protein kinase"/>
    <property type="match status" value="1"/>
</dbReference>
<dbReference type="PROSITE" id="PS00108">
    <property type="entry name" value="PROTEIN_KINASE_ST"/>
    <property type="match status" value="1"/>
</dbReference>
<dbReference type="Gene3D" id="3.30.450.20">
    <property type="entry name" value="PAS domain"/>
    <property type="match status" value="2"/>
</dbReference>
<dbReference type="PANTHER" id="PTHR24346:SF51">
    <property type="entry name" value="PAS DOMAIN-CONTAINING SERINE_THREONINE-PROTEIN KINASE"/>
    <property type="match status" value="1"/>
</dbReference>
<dbReference type="GO" id="GO:0005634">
    <property type="term" value="C:nucleus"/>
    <property type="evidence" value="ECO:0007669"/>
    <property type="project" value="TreeGrafter"/>
</dbReference>
<dbReference type="AlphaFoldDB" id="A0A1J1JBE2"/>
<dbReference type="Gene3D" id="3.30.200.20">
    <property type="entry name" value="Phosphorylase Kinase, domain 1"/>
    <property type="match status" value="1"/>
</dbReference>
<dbReference type="OrthoDB" id="10252171at2759"/>
<organism evidence="6 7">
    <name type="scientific">Clunio marinus</name>
    <dbReference type="NCBI Taxonomy" id="568069"/>
    <lineage>
        <taxon>Eukaryota</taxon>
        <taxon>Metazoa</taxon>
        <taxon>Ecdysozoa</taxon>
        <taxon>Arthropoda</taxon>
        <taxon>Hexapoda</taxon>
        <taxon>Insecta</taxon>
        <taxon>Pterygota</taxon>
        <taxon>Neoptera</taxon>
        <taxon>Endopterygota</taxon>
        <taxon>Diptera</taxon>
        <taxon>Nematocera</taxon>
        <taxon>Chironomoidea</taxon>
        <taxon>Chironomidae</taxon>
        <taxon>Clunio</taxon>
    </lineage>
</organism>
<reference evidence="6 7" key="1">
    <citation type="submission" date="2015-04" db="EMBL/GenBank/DDBJ databases">
        <authorList>
            <person name="Syromyatnikov M.Y."/>
            <person name="Popov V.N."/>
        </authorList>
    </citation>
    <scope>NUCLEOTIDE SEQUENCE [LARGE SCALE GENOMIC DNA]</scope>
</reference>
<dbReference type="PANTHER" id="PTHR24346">
    <property type="entry name" value="MAP/MICROTUBULE AFFINITY-REGULATING KINASE"/>
    <property type="match status" value="1"/>
</dbReference>
<dbReference type="Pfam" id="PF13426">
    <property type="entry name" value="PAS_9"/>
    <property type="match status" value="2"/>
</dbReference>
<evidence type="ECO:0000256" key="3">
    <source>
        <dbReference type="PROSITE-ProRule" id="PRU10141"/>
    </source>
</evidence>
<feature type="binding site" evidence="3">
    <location>
        <position position="732"/>
    </location>
    <ligand>
        <name>ATP</name>
        <dbReference type="ChEBI" id="CHEBI:30616"/>
    </ligand>
</feature>
<dbReference type="GO" id="GO:0035556">
    <property type="term" value="P:intracellular signal transduction"/>
    <property type="evidence" value="ECO:0007669"/>
    <property type="project" value="TreeGrafter"/>
</dbReference>
<dbReference type="InterPro" id="IPR035965">
    <property type="entry name" value="PAS-like_dom_sf"/>
</dbReference>
<dbReference type="InterPro" id="IPR000719">
    <property type="entry name" value="Prot_kinase_dom"/>
</dbReference>
<protein>
    <submittedName>
        <fullName evidence="6">CLUMA_CG021364, isoform A</fullName>
    </submittedName>
</protein>